<name>A0A0H1RHD1_9HYPH</name>
<dbReference type="GO" id="GO:0009097">
    <property type="term" value="P:isoleucine biosynthetic process"/>
    <property type="evidence" value="ECO:0007669"/>
    <property type="project" value="TreeGrafter"/>
</dbReference>
<dbReference type="Proteomes" id="UP000035489">
    <property type="component" value="Unassembled WGS sequence"/>
</dbReference>
<dbReference type="EMBL" id="LCYG01000008">
    <property type="protein sequence ID" value="KLK94650.1"/>
    <property type="molecule type" value="Genomic_DNA"/>
</dbReference>
<dbReference type="GO" id="GO:0030976">
    <property type="term" value="F:thiamine pyrophosphate binding"/>
    <property type="evidence" value="ECO:0007669"/>
    <property type="project" value="InterPro"/>
</dbReference>
<dbReference type="InterPro" id="IPR029035">
    <property type="entry name" value="DHS-like_NAD/FAD-binding_dom"/>
</dbReference>
<dbReference type="GO" id="GO:0009099">
    <property type="term" value="P:L-valine biosynthetic process"/>
    <property type="evidence" value="ECO:0007669"/>
    <property type="project" value="TreeGrafter"/>
</dbReference>
<dbReference type="GO" id="GO:0000287">
    <property type="term" value="F:magnesium ion binding"/>
    <property type="evidence" value="ECO:0007669"/>
    <property type="project" value="InterPro"/>
</dbReference>
<dbReference type="Gene3D" id="3.40.50.970">
    <property type="match status" value="2"/>
</dbReference>
<comment type="caution">
    <text evidence="7">The sequence shown here is derived from an EMBL/GenBank/DDBJ whole genome shotgun (WGS) entry which is preliminary data.</text>
</comment>
<proteinExistence type="inferred from homology"/>
<dbReference type="CDD" id="cd07035">
    <property type="entry name" value="TPP_PYR_POX_like"/>
    <property type="match status" value="1"/>
</dbReference>
<evidence type="ECO:0000256" key="1">
    <source>
        <dbReference type="ARBA" id="ARBA00007812"/>
    </source>
</evidence>
<evidence type="ECO:0000259" key="6">
    <source>
        <dbReference type="Pfam" id="PF02776"/>
    </source>
</evidence>
<sequence length="536" mass="56952">MSTTVEVMADAFKEAGTPFLVGHPGGESVELMEAARQRDMRFILMKQETAGAMLAATWGEITGSPGVCLSTRGPGAANMVNGAAHAFLDRAPLILLTDRYSQPAHEVGLRQRIDQLAVYAPLVKWGTTVDARTIRQQLRRAMRTATAPAPGPVQFDIPQSETTKEAAPLLAEPPLMPNLLYPEPDAAALKPIIDRVRNARKPIILAGLGVLWDRASSELVALAEQLGAPVLVTSKCKGAIPEDHPLRAGCIIGGLIERKLVSEADLIITVGLDGVELQPKAWPYTTPLVALSSTPSLDALVPAEIEAIGDLKILLRKITDLCSGGSNWGERAASVFRQDVIDALNTPSKGLSPQRAMEVARAILPRETIATCDAGASRLLVVQKWQSYGPREFLTSNGLGSMGYAVPGALAARLAHPNRPVVAFTGDGGFLMAVAELQTAVRENLPIIIVVLDDQQIGLIRVKQEIKGLPLHGVGIGGCDWEKLAQGFGADGVTVDTENGLQDALGAALKTGRTTVIGVRIDGSGYVDQFNALREL</sequence>
<feature type="domain" description="Thiamine pyrophosphate enzyme central" evidence="4">
    <location>
        <begin position="191"/>
        <end position="317"/>
    </location>
</feature>
<dbReference type="Pfam" id="PF00205">
    <property type="entry name" value="TPP_enzyme_M"/>
    <property type="match status" value="1"/>
</dbReference>
<evidence type="ECO:0000256" key="2">
    <source>
        <dbReference type="ARBA" id="ARBA00023052"/>
    </source>
</evidence>
<dbReference type="InterPro" id="IPR029061">
    <property type="entry name" value="THDP-binding"/>
</dbReference>
<dbReference type="Pfam" id="PF02775">
    <property type="entry name" value="TPP_enzyme_C"/>
    <property type="match status" value="1"/>
</dbReference>
<evidence type="ECO:0000256" key="3">
    <source>
        <dbReference type="RuleBase" id="RU362132"/>
    </source>
</evidence>
<dbReference type="InterPro" id="IPR012000">
    <property type="entry name" value="Thiamin_PyroP_enz_cen_dom"/>
</dbReference>
<dbReference type="InterPro" id="IPR045229">
    <property type="entry name" value="TPP_enz"/>
</dbReference>
<feature type="domain" description="Thiamine pyrophosphate enzyme N-terminal TPP-binding" evidence="6">
    <location>
        <begin position="3"/>
        <end position="117"/>
    </location>
</feature>
<dbReference type="RefSeq" id="WP_047187386.1">
    <property type="nucleotide sequence ID" value="NZ_LCYG01000008.1"/>
</dbReference>
<dbReference type="PROSITE" id="PS00191">
    <property type="entry name" value="CYTOCHROME_B5_1"/>
    <property type="match status" value="1"/>
</dbReference>
<dbReference type="InterPro" id="IPR012001">
    <property type="entry name" value="Thiamin_PyroP_enz_TPP-bd_dom"/>
</dbReference>
<dbReference type="Pfam" id="PF02776">
    <property type="entry name" value="TPP_enzyme_N"/>
    <property type="match status" value="1"/>
</dbReference>
<evidence type="ECO:0000313" key="7">
    <source>
        <dbReference type="EMBL" id="KLK94650.1"/>
    </source>
</evidence>
<dbReference type="PANTHER" id="PTHR18968:SF129">
    <property type="entry name" value="ACETOLACTATE SYNTHASE"/>
    <property type="match status" value="1"/>
</dbReference>
<dbReference type="AlphaFoldDB" id="A0A0H1RHD1"/>
<dbReference type="InterPro" id="IPR000399">
    <property type="entry name" value="TPP-bd_CS"/>
</dbReference>
<dbReference type="GO" id="GO:0003984">
    <property type="term" value="F:acetolactate synthase activity"/>
    <property type="evidence" value="ECO:0007669"/>
    <property type="project" value="TreeGrafter"/>
</dbReference>
<keyword evidence="2 3" id="KW-0786">Thiamine pyrophosphate</keyword>
<dbReference type="PROSITE" id="PS00187">
    <property type="entry name" value="TPP_ENZYMES"/>
    <property type="match status" value="1"/>
</dbReference>
<dbReference type="GO" id="GO:0005948">
    <property type="term" value="C:acetolactate synthase complex"/>
    <property type="evidence" value="ECO:0007669"/>
    <property type="project" value="TreeGrafter"/>
</dbReference>
<comment type="similarity">
    <text evidence="1 3">Belongs to the TPP enzyme family.</text>
</comment>
<dbReference type="GO" id="GO:0020037">
    <property type="term" value="F:heme binding"/>
    <property type="evidence" value="ECO:0007669"/>
    <property type="project" value="InterPro"/>
</dbReference>
<organism evidence="7 8">
    <name type="scientific">Microvirga vignae</name>
    <dbReference type="NCBI Taxonomy" id="1225564"/>
    <lineage>
        <taxon>Bacteria</taxon>
        <taxon>Pseudomonadati</taxon>
        <taxon>Pseudomonadota</taxon>
        <taxon>Alphaproteobacteria</taxon>
        <taxon>Hyphomicrobiales</taxon>
        <taxon>Methylobacteriaceae</taxon>
        <taxon>Microvirga</taxon>
    </lineage>
</organism>
<evidence type="ECO:0000313" key="8">
    <source>
        <dbReference type="Proteomes" id="UP000035489"/>
    </source>
</evidence>
<dbReference type="GO" id="GO:0050660">
    <property type="term" value="F:flavin adenine dinucleotide binding"/>
    <property type="evidence" value="ECO:0007669"/>
    <property type="project" value="TreeGrafter"/>
</dbReference>
<dbReference type="SUPFAM" id="SSF52467">
    <property type="entry name" value="DHS-like NAD/FAD-binding domain"/>
    <property type="match status" value="1"/>
</dbReference>
<protein>
    <recommendedName>
        <fullName evidence="9">Thiamine pyrophosphate-binding protein</fullName>
    </recommendedName>
</protein>
<dbReference type="PATRIC" id="fig|1225564.3.peg.6548"/>
<dbReference type="InterPro" id="IPR018506">
    <property type="entry name" value="Cyt_B5_heme-BS"/>
</dbReference>
<dbReference type="InterPro" id="IPR011766">
    <property type="entry name" value="TPP_enzyme_TPP-bd"/>
</dbReference>
<evidence type="ECO:0000259" key="4">
    <source>
        <dbReference type="Pfam" id="PF00205"/>
    </source>
</evidence>
<feature type="domain" description="Thiamine pyrophosphate enzyme TPP-binding" evidence="5">
    <location>
        <begin position="373"/>
        <end position="518"/>
    </location>
</feature>
<gene>
    <name evidence="7" type="ORF">AA309_02390</name>
</gene>
<dbReference type="Gene3D" id="3.40.50.1220">
    <property type="entry name" value="TPP-binding domain"/>
    <property type="match status" value="1"/>
</dbReference>
<keyword evidence="8" id="KW-1185">Reference proteome</keyword>
<dbReference type="SUPFAM" id="SSF52518">
    <property type="entry name" value="Thiamin diphosphate-binding fold (THDP-binding)"/>
    <property type="match status" value="2"/>
</dbReference>
<reference evidence="7 8" key="1">
    <citation type="submission" date="2015-05" db="EMBL/GenBank/DDBJ databases">
        <title>Draft genome sequence of Microvirga vignae strain BR3299, a novel nitrogen fixing bacteria isolated from Brazil semi-aired region.</title>
        <authorList>
            <person name="Zilli J.E."/>
            <person name="Passos S.R."/>
            <person name="Leite J."/>
            <person name="Baldani J.I."/>
            <person name="Xavier G.R."/>
            <person name="Rumjaneck N.G."/>
            <person name="Simoes-Araujo J.L."/>
        </authorList>
    </citation>
    <scope>NUCLEOTIDE SEQUENCE [LARGE SCALE GENOMIC DNA]</scope>
    <source>
        <strain evidence="7 8">BR3299</strain>
    </source>
</reference>
<dbReference type="OrthoDB" id="4494979at2"/>
<evidence type="ECO:0008006" key="9">
    <source>
        <dbReference type="Google" id="ProtNLM"/>
    </source>
</evidence>
<evidence type="ECO:0000259" key="5">
    <source>
        <dbReference type="Pfam" id="PF02775"/>
    </source>
</evidence>
<accession>A0A0H1RHD1</accession>
<dbReference type="PANTHER" id="PTHR18968">
    <property type="entry name" value="THIAMINE PYROPHOSPHATE ENZYMES"/>
    <property type="match status" value="1"/>
</dbReference>
<dbReference type="STRING" id="1225564.AA309_02390"/>